<evidence type="ECO:0000256" key="1">
    <source>
        <dbReference type="SAM" id="SignalP"/>
    </source>
</evidence>
<gene>
    <name evidence="2" type="ORF">JY651_05620</name>
</gene>
<feature type="chain" id="PRO_5046326981" evidence="1">
    <location>
        <begin position="21"/>
        <end position="397"/>
    </location>
</feature>
<keyword evidence="1" id="KW-0732">Signal</keyword>
<organism evidence="2 3">
    <name type="scientific">Pyxidicoccus parkwayensis</name>
    <dbReference type="NCBI Taxonomy" id="2813578"/>
    <lineage>
        <taxon>Bacteria</taxon>
        <taxon>Pseudomonadati</taxon>
        <taxon>Myxococcota</taxon>
        <taxon>Myxococcia</taxon>
        <taxon>Myxococcales</taxon>
        <taxon>Cystobacterineae</taxon>
        <taxon>Myxococcaceae</taxon>
        <taxon>Pyxidicoccus</taxon>
    </lineage>
</organism>
<feature type="signal peptide" evidence="1">
    <location>
        <begin position="1"/>
        <end position="20"/>
    </location>
</feature>
<reference evidence="2 3" key="1">
    <citation type="submission" date="2021-02" db="EMBL/GenBank/DDBJ databases">
        <title>De Novo genome assembly of isolated myxobacteria.</title>
        <authorList>
            <person name="Stevens D.C."/>
        </authorList>
    </citation>
    <scope>NUCLEOTIDE SEQUENCE [LARGE SCALE GENOMIC DNA]</scope>
    <source>
        <strain evidence="3">SCPEA02</strain>
    </source>
</reference>
<accession>A0ABX7NZS2</accession>
<dbReference type="InterPro" id="IPR011990">
    <property type="entry name" value="TPR-like_helical_dom_sf"/>
</dbReference>
<name>A0ABX7NZS2_9BACT</name>
<evidence type="ECO:0000313" key="3">
    <source>
        <dbReference type="Proteomes" id="UP000662747"/>
    </source>
</evidence>
<dbReference type="RefSeq" id="WP_206725998.1">
    <property type="nucleotide sequence ID" value="NZ_CP071090.1"/>
</dbReference>
<evidence type="ECO:0000313" key="2">
    <source>
        <dbReference type="EMBL" id="QSQ24435.1"/>
    </source>
</evidence>
<dbReference type="Gene3D" id="1.25.40.10">
    <property type="entry name" value="Tetratricopeptide repeat domain"/>
    <property type="match status" value="1"/>
</dbReference>
<dbReference type="Proteomes" id="UP000662747">
    <property type="component" value="Chromosome"/>
</dbReference>
<dbReference type="SUPFAM" id="SSF48452">
    <property type="entry name" value="TPR-like"/>
    <property type="match status" value="1"/>
</dbReference>
<dbReference type="EMBL" id="CP071090">
    <property type="protein sequence ID" value="QSQ24435.1"/>
    <property type="molecule type" value="Genomic_DNA"/>
</dbReference>
<protein>
    <submittedName>
        <fullName evidence="2">Tetratricopeptide repeat protein</fullName>
    </submittedName>
</protein>
<sequence length="397" mass="43601">MLLPLIALLAIAPTESPAAAAQPPTGEEAPAAQLEPAFLDFARAVEKGMNARDGDALDAHLDTEALFKKTIEGVKVRPDFAAGFKQGLQKGTVLGLGKKLVERFDDQSSFTLLRARTLKGVPRALFRTISGAGLNYLDLELSRDATGKVSVVDIYPYTAGEFFSETLRRSFLAAAAETNQGLVDRLMGKEQTYLKNLPRIQAMQQAFQAGKYEEVLRLYGELPASLKNDKTPLFFRLHAASRQSVQGDAYAQAIADYEKALPNDPSLDLVSIDGCLLRKDHAGALRAIDRVDRRARDPYLSVLRGNVMVDKGDSAEARRHYEAAITGEPSLLVAHWSLAGLALQEKQYRELGERLDAIEATGLVQLNDLESVAAYEGFVKSPEYKAWKKRRAAKKRP</sequence>
<keyword evidence="3" id="KW-1185">Reference proteome</keyword>
<proteinExistence type="predicted"/>